<dbReference type="AlphaFoldDB" id="A0A419V941"/>
<organism evidence="9 10">
    <name type="scientific">Sinobaca qinghaiensis</name>
    <dbReference type="NCBI Taxonomy" id="342944"/>
    <lineage>
        <taxon>Bacteria</taxon>
        <taxon>Bacillati</taxon>
        <taxon>Bacillota</taxon>
        <taxon>Bacilli</taxon>
        <taxon>Bacillales</taxon>
        <taxon>Sporolactobacillaceae</taxon>
        <taxon>Sinobaca</taxon>
    </lineage>
</organism>
<dbReference type="InterPro" id="IPR002656">
    <property type="entry name" value="Acyl_transf_3_dom"/>
</dbReference>
<evidence type="ECO:0000256" key="1">
    <source>
        <dbReference type="ARBA" id="ARBA00004651"/>
    </source>
</evidence>
<keyword evidence="3" id="KW-1003">Cell membrane</keyword>
<feature type="transmembrane region" description="Helical" evidence="7">
    <location>
        <begin position="229"/>
        <end position="247"/>
    </location>
</feature>
<evidence type="ECO:0000256" key="3">
    <source>
        <dbReference type="ARBA" id="ARBA00022475"/>
    </source>
</evidence>
<feature type="transmembrane region" description="Helical" evidence="7">
    <location>
        <begin position="259"/>
        <end position="276"/>
    </location>
</feature>
<evidence type="ECO:0000313" key="10">
    <source>
        <dbReference type="Proteomes" id="UP000285120"/>
    </source>
</evidence>
<dbReference type="PANTHER" id="PTHR40074">
    <property type="entry name" value="O-ACETYLTRANSFERASE WECH"/>
    <property type="match status" value="1"/>
</dbReference>
<proteinExistence type="inferred from homology"/>
<evidence type="ECO:0000259" key="8">
    <source>
        <dbReference type="Pfam" id="PF01757"/>
    </source>
</evidence>
<comment type="subcellular location">
    <subcellularLocation>
        <location evidence="1">Cell membrane</location>
        <topology evidence="1">Multi-pass membrane protein</topology>
    </subcellularLocation>
</comment>
<comment type="caution">
    <text evidence="9">The sequence shown here is derived from an EMBL/GenBank/DDBJ whole genome shotgun (WGS) entry which is preliminary data.</text>
</comment>
<feature type="transmembrane region" description="Helical" evidence="7">
    <location>
        <begin position="9"/>
        <end position="31"/>
    </location>
</feature>
<evidence type="ECO:0000313" key="9">
    <source>
        <dbReference type="EMBL" id="RKD76498.1"/>
    </source>
</evidence>
<name>A0A419V941_9BACL</name>
<feature type="transmembrane region" description="Helical" evidence="7">
    <location>
        <begin position="135"/>
        <end position="156"/>
    </location>
</feature>
<accession>A0A419V941</accession>
<dbReference type="EMBL" id="RAPK01000006">
    <property type="protein sequence ID" value="RKD76498.1"/>
    <property type="molecule type" value="Genomic_DNA"/>
</dbReference>
<reference evidence="9 10" key="1">
    <citation type="submission" date="2018-09" db="EMBL/GenBank/DDBJ databases">
        <title>Genomic Encyclopedia of Archaeal and Bacterial Type Strains, Phase II (KMG-II): from individual species to whole genera.</title>
        <authorList>
            <person name="Goeker M."/>
        </authorList>
    </citation>
    <scope>NUCLEOTIDE SEQUENCE [LARGE SCALE GENOMIC DNA]</scope>
    <source>
        <strain evidence="9 10">DSM 17008</strain>
    </source>
</reference>
<feature type="transmembrane region" description="Helical" evidence="7">
    <location>
        <begin position="288"/>
        <end position="307"/>
    </location>
</feature>
<gene>
    <name evidence="9" type="ORF">ATL39_0717</name>
</gene>
<keyword evidence="4 7" id="KW-0812">Transmembrane</keyword>
<keyword evidence="10" id="KW-1185">Reference proteome</keyword>
<keyword evidence="6 7" id="KW-0472">Membrane</keyword>
<dbReference type="Proteomes" id="UP000285120">
    <property type="component" value="Unassembled WGS sequence"/>
</dbReference>
<dbReference type="GO" id="GO:0016413">
    <property type="term" value="F:O-acetyltransferase activity"/>
    <property type="evidence" value="ECO:0007669"/>
    <property type="project" value="TreeGrafter"/>
</dbReference>
<dbReference type="Pfam" id="PF01757">
    <property type="entry name" value="Acyl_transf_3"/>
    <property type="match status" value="1"/>
</dbReference>
<evidence type="ECO:0000256" key="7">
    <source>
        <dbReference type="SAM" id="Phobius"/>
    </source>
</evidence>
<feature type="transmembrane region" description="Helical" evidence="7">
    <location>
        <begin position="200"/>
        <end position="217"/>
    </location>
</feature>
<dbReference type="PANTHER" id="PTHR40074:SF2">
    <property type="entry name" value="O-ACETYLTRANSFERASE WECH"/>
    <property type="match status" value="1"/>
</dbReference>
<feature type="transmembrane region" description="Helical" evidence="7">
    <location>
        <begin position="89"/>
        <end position="106"/>
    </location>
</feature>
<protein>
    <submittedName>
        <fullName evidence="9">Peptidoglycan/LPS O-acetylase OafA/YrhL</fullName>
    </submittedName>
</protein>
<feature type="domain" description="Acyltransferase 3" evidence="8">
    <location>
        <begin position="11"/>
        <end position="336"/>
    </location>
</feature>
<keyword evidence="5 7" id="KW-1133">Transmembrane helix</keyword>
<dbReference type="RefSeq" id="WP_120191896.1">
    <property type="nucleotide sequence ID" value="NZ_RAPK01000006.1"/>
</dbReference>
<dbReference type="GO" id="GO:0005886">
    <property type="term" value="C:plasma membrane"/>
    <property type="evidence" value="ECO:0007669"/>
    <property type="project" value="UniProtKB-SubCell"/>
</dbReference>
<evidence type="ECO:0000256" key="5">
    <source>
        <dbReference type="ARBA" id="ARBA00022989"/>
    </source>
</evidence>
<evidence type="ECO:0000256" key="6">
    <source>
        <dbReference type="ARBA" id="ARBA00023136"/>
    </source>
</evidence>
<dbReference type="OrthoDB" id="65129at2"/>
<feature type="transmembrane region" description="Helical" evidence="7">
    <location>
        <begin position="51"/>
        <end position="68"/>
    </location>
</feature>
<comment type="similarity">
    <text evidence="2">Belongs to the acyltransferase 3 family.</text>
</comment>
<dbReference type="GO" id="GO:0009246">
    <property type="term" value="P:enterobacterial common antigen biosynthetic process"/>
    <property type="evidence" value="ECO:0007669"/>
    <property type="project" value="TreeGrafter"/>
</dbReference>
<sequence>MNSPQEKSFFYEINFIRALACLMIVMVHVSAQFAQANGGDFTTYTYFWNQITRFGTPIFAVIGGFLLFNQYRKRDFILSRFASSRITKVLFPFLFWSVFYIIYKDIAGLRAFPNLGTPGEIIDFVYIFVRGETNYHLYFMSVVLQFYIIFPFLIMAAKSFNRYLVLFILAFAVNFLLVRYHPEIGNSYVDMIISERSFLFRWIFFFMIGGMLSYFWGPIMKWVAQYRRTSLSIGLLIFIFGALEYAVQGFVGSNRESNFFNIPMLFLAGASLYLFCSRLPRLQHAVISLGNLSLGIYLIHPFVLFVSNDYLSGLYTNAVWLPFSYALVLAGSIALVLLINKLPYSQYIITVPKQKQ</sequence>
<evidence type="ECO:0000256" key="2">
    <source>
        <dbReference type="ARBA" id="ARBA00007400"/>
    </source>
</evidence>
<feature type="transmembrane region" description="Helical" evidence="7">
    <location>
        <begin position="319"/>
        <end position="339"/>
    </location>
</feature>
<feature type="transmembrane region" description="Helical" evidence="7">
    <location>
        <begin position="163"/>
        <end position="180"/>
    </location>
</feature>
<evidence type="ECO:0000256" key="4">
    <source>
        <dbReference type="ARBA" id="ARBA00022692"/>
    </source>
</evidence>